<evidence type="ECO:0000259" key="6">
    <source>
        <dbReference type="PROSITE" id="PS50075"/>
    </source>
</evidence>
<evidence type="ECO:0000256" key="1">
    <source>
        <dbReference type="ARBA" id="ARBA00001957"/>
    </source>
</evidence>
<feature type="domain" description="Carrier" evidence="6">
    <location>
        <begin position="3999"/>
        <end position="4072"/>
    </location>
</feature>
<dbReference type="Gene3D" id="3.40.50.1820">
    <property type="entry name" value="alpha/beta hydrolase"/>
    <property type="match status" value="1"/>
</dbReference>
<keyword evidence="2" id="KW-0596">Phosphopantetheine</keyword>
<dbReference type="Gene3D" id="3.40.50.12780">
    <property type="entry name" value="N-terminal domain of ligase-like"/>
    <property type="match status" value="1"/>
</dbReference>
<dbReference type="CDD" id="cd19531">
    <property type="entry name" value="LCL_NRPS-like"/>
    <property type="match status" value="1"/>
</dbReference>
<dbReference type="CDD" id="cd19540">
    <property type="entry name" value="LCL_NRPS-like"/>
    <property type="match status" value="2"/>
</dbReference>
<dbReference type="Gene3D" id="3.40.50.980">
    <property type="match status" value="4"/>
</dbReference>
<dbReference type="Pfam" id="PF00501">
    <property type="entry name" value="AMP-binding"/>
    <property type="match status" value="3"/>
</dbReference>
<keyword evidence="8" id="KW-1185">Reference proteome</keyword>
<dbReference type="PROSITE" id="PS00455">
    <property type="entry name" value="AMP_BINDING"/>
    <property type="match status" value="3"/>
</dbReference>
<evidence type="ECO:0000256" key="5">
    <source>
        <dbReference type="SAM" id="MobiDB-lite"/>
    </source>
</evidence>
<keyword evidence="3" id="KW-0597">Phosphoprotein</keyword>
<dbReference type="RefSeq" id="WP_378285503.1">
    <property type="nucleotide sequence ID" value="NZ_JBHSON010000045.1"/>
</dbReference>
<dbReference type="InterPro" id="IPR000873">
    <property type="entry name" value="AMP-dep_synth/lig_dom"/>
</dbReference>
<evidence type="ECO:0000313" key="7">
    <source>
        <dbReference type="EMBL" id="MFC5749778.1"/>
    </source>
</evidence>
<gene>
    <name evidence="7" type="ORF">ACFPZN_29485</name>
</gene>
<dbReference type="SUPFAM" id="SSF56801">
    <property type="entry name" value="Acetyl-CoA synthetase-like"/>
    <property type="match status" value="3"/>
</dbReference>
<dbReference type="Pfam" id="PF13193">
    <property type="entry name" value="AMP-binding_C"/>
    <property type="match status" value="1"/>
</dbReference>
<dbReference type="InterPro" id="IPR045851">
    <property type="entry name" value="AMP-bd_C_sf"/>
</dbReference>
<dbReference type="InterPro" id="IPR006162">
    <property type="entry name" value="Ppantetheine_attach_site"/>
</dbReference>
<name>A0ABW1A5E8_9ACTN</name>
<proteinExistence type="predicted"/>
<dbReference type="EMBL" id="JBHSON010000045">
    <property type="protein sequence ID" value="MFC5749778.1"/>
    <property type="molecule type" value="Genomic_DNA"/>
</dbReference>
<comment type="caution">
    <text evidence="7">The sequence shown here is derived from an EMBL/GenBank/DDBJ whole genome shotgun (WGS) entry which is preliminary data.</text>
</comment>
<feature type="region of interest" description="Disordered" evidence="5">
    <location>
        <begin position="3437"/>
        <end position="3459"/>
    </location>
</feature>
<dbReference type="InterPro" id="IPR029063">
    <property type="entry name" value="SAM-dependent_MTases_sf"/>
</dbReference>
<dbReference type="InterPro" id="IPR029058">
    <property type="entry name" value="AB_hydrolase_fold"/>
</dbReference>
<dbReference type="Pfam" id="PF08242">
    <property type="entry name" value="Methyltransf_12"/>
    <property type="match status" value="1"/>
</dbReference>
<dbReference type="InterPro" id="IPR036736">
    <property type="entry name" value="ACP-like_sf"/>
</dbReference>
<dbReference type="Pfam" id="PF00668">
    <property type="entry name" value="Condensation"/>
    <property type="match status" value="4"/>
</dbReference>
<organism evidence="7 8">
    <name type="scientific">Actinomadura rugatobispora</name>
    <dbReference type="NCBI Taxonomy" id="1994"/>
    <lineage>
        <taxon>Bacteria</taxon>
        <taxon>Bacillati</taxon>
        <taxon>Actinomycetota</taxon>
        <taxon>Actinomycetes</taxon>
        <taxon>Streptosporangiales</taxon>
        <taxon>Thermomonosporaceae</taxon>
        <taxon>Actinomadura</taxon>
    </lineage>
</organism>
<comment type="cofactor">
    <cofactor evidence="1">
        <name>pantetheine 4'-phosphate</name>
        <dbReference type="ChEBI" id="CHEBI:47942"/>
    </cofactor>
</comment>
<feature type="region of interest" description="Disordered" evidence="5">
    <location>
        <begin position="2006"/>
        <end position="2028"/>
    </location>
</feature>
<dbReference type="Gene3D" id="3.40.50.150">
    <property type="entry name" value="Vaccinia Virus protein VP39"/>
    <property type="match status" value="1"/>
</dbReference>
<protein>
    <submittedName>
        <fullName evidence="7">Amino acid adenylation domain-containing protein</fullName>
    </submittedName>
</protein>
<accession>A0ABW1A5E8</accession>
<dbReference type="SUPFAM" id="SSF53335">
    <property type="entry name" value="S-adenosyl-L-methionine-dependent methyltransferases"/>
    <property type="match status" value="1"/>
</dbReference>
<dbReference type="InterPro" id="IPR020845">
    <property type="entry name" value="AMP-binding_CS"/>
</dbReference>
<dbReference type="Gene3D" id="3.30.300.30">
    <property type="match status" value="4"/>
</dbReference>
<dbReference type="PANTHER" id="PTHR45527:SF1">
    <property type="entry name" value="FATTY ACID SYNTHASE"/>
    <property type="match status" value="1"/>
</dbReference>
<dbReference type="InterPro" id="IPR009081">
    <property type="entry name" value="PP-bd_ACP"/>
</dbReference>
<dbReference type="CDD" id="cd02440">
    <property type="entry name" value="AdoMet_MTases"/>
    <property type="match status" value="1"/>
</dbReference>
<dbReference type="InterPro" id="IPR025110">
    <property type="entry name" value="AMP-bd_C"/>
</dbReference>
<dbReference type="Proteomes" id="UP001596074">
    <property type="component" value="Unassembled WGS sequence"/>
</dbReference>
<dbReference type="PANTHER" id="PTHR45527">
    <property type="entry name" value="NONRIBOSOMAL PEPTIDE SYNTHETASE"/>
    <property type="match status" value="1"/>
</dbReference>
<feature type="domain" description="Carrier" evidence="6">
    <location>
        <begin position="2023"/>
        <end position="2097"/>
    </location>
</feature>
<reference evidence="8" key="1">
    <citation type="journal article" date="2019" name="Int. J. Syst. Evol. Microbiol.">
        <title>The Global Catalogue of Microorganisms (GCM) 10K type strain sequencing project: providing services to taxonomists for standard genome sequencing and annotation.</title>
        <authorList>
            <consortium name="The Broad Institute Genomics Platform"/>
            <consortium name="The Broad Institute Genome Sequencing Center for Infectious Disease"/>
            <person name="Wu L."/>
            <person name="Ma J."/>
        </authorList>
    </citation>
    <scope>NUCLEOTIDE SEQUENCE [LARGE SCALE GENOMIC DNA]</scope>
    <source>
        <strain evidence="8">KCTC 42087</strain>
    </source>
</reference>
<dbReference type="InterPro" id="IPR042099">
    <property type="entry name" value="ANL_N_sf"/>
</dbReference>
<dbReference type="Gene3D" id="1.10.1200.10">
    <property type="entry name" value="ACP-like"/>
    <property type="match status" value="3"/>
</dbReference>
<feature type="domain" description="Carrier" evidence="6">
    <location>
        <begin position="3458"/>
        <end position="3533"/>
    </location>
</feature>
<dbReference type="InterPro" id="IPR001242">
    <property type="entry name" value="Condensation_dom"/>
</dbReference>
<dbReference type="PROSITE" id="PS50075">
    <property type="entry name" value="CARRIER"/>
    <property type="match status" value="4"/>
</dbReference>
<evidence type="ECO:0000256" key="4">
    <source>
        <dbReference type="ARBA" id="ARBA00022737"/>
    </source>
</evidence>
<dbReference type="SUPFAM" id="SSF47336">
    <property type="entry name" value="ACP-like"/>
    <property type="match status" value="4"/>
</dbReference>
<dbReference type="InterPro" id="IPR023213">
    <property type="entry name" value="CAT-like_dom_sf"/>
</dbReference>
<dbReference type="Pfam" id="PF00550">
    <property type="entry name" value="PP-binding"/>
    <property type="match status" value="4"/>
</dbReference>
<dbReference type="SMART" id="SM00823">
    <property type="entry name" value="PKS_PP"/>
    <property type="match status" value="4"/>
</dbReference>
<dbReference type="Gene3D" id="3.30.559.30">
    <property type="entry name" value="Nonribosomal peptide synthetase, condensation domain"/>
    <property type="match status" value="4"/>
</dbReference>
<dbReference type="InterPro" id="IPR013217">
    <property type="entry name" value="Methyltransf_12"/>
</dbReference>
<dbReference type="PROSITE" id="PS00012">
    <property type="entry name" value="PHOSPHOPANTETHEINE"/>
    <property type="match status" value="4"/>
</dbReference>
<evidence type="ECO:0000313" key="8">
    <source>
        <dbReference type="Proteomes" id="UP001596074"/>
    </source>
</evidence>
<dbReference type="Gene3D" id="3.30.559.10">
    <property type="entry name" value="Chloramphenicol acetyltransferase-like domain"/>
    <property type="match status" value="4"/>
</dbReference>
<dbReference type="InterPro" id="IPR010071">
    <property type="entry name" value="AA_adenyl_dom"/>
</dbReference>
<keyword evidence="4" id="KW-0677">Repeat</keyword>
<sequence>MREQTAARRRELMRRMMVEAGLGPDTSRIGPRGSDGPAPLSYAQQSMWLHHRTFPQSPAYNVCLLVNLTGDLDTAALREALRGLIRRHAVLRTVYADADPAANGEAPSGAVQIVTDDDALDLPANDCPAEAARTRAEELAALPFDLRKERPIRLELLRLGEREHALVLVVHHIAWDGMTWGSLSGDLSALYRAALAGTPGAHGLPDLAVQYADFAEWEQRRPVQEDDLAYWRARLDPPPAALDLPADRPRGATVSERGGRRARTFDDAVTAGMRRLAAEENLTPYMVMMAAYAVLLHRYTGSADISIGSSVMNREHAEVQRLVGNFGNTLALRTDLSPSDGTPGAGPTFREALRRVGRTVEEGFAHQALPYDAIVRELRPARTQGRSPFFDTMLLFLVQEIGELDLPGVTSGWTHIHNGTTHFDLSLEAFVRRQGMTVEATFRRELFDDARMDALLAHLERLLGDATADPDRPIGAYDLTTGEDRAVVDAANDTGRPVPVTNVVELFADQAARTPESTAVEGTEGGAASLTYAELDARASALAAKLRARGAGPGEVVAIAHPRTPDLVVALLGVLKSGAAYLPLDLDHPADRLAYMLDDAGPLCVIAASGTTGKLPEDRDVILLDEIDLVTAAPSEPLPDLSPDDLAYVIYTSGSTGRPKGVAIPHGALANFLLMQRAELALDGTDRLVAVTTIAFDIAALELYVPLISGATVVLAGRAAVRDPAALAGLLTGATIVQGTPSLLGSLDPAALRGLRVLVGGEALPADLAASLARVAARATNVYGPTEVTIWATSADIRSEARNVGAALAGGSGGSSPQNDTDLPSDGIGRPFWNTRAHVLDAALRPVPVGVPGELYLSGAQLARGYVGRPDLTAERFVADPYGPPGTRMYRTGDLARWNRDGSLEYLGRTDDQVKIRGFRIEPAEVQAVLAAQEGVAQAAVVVREDRPGDPRLVGYYVPAPGAAAAEDAAFEGALRDALAETLPEYMVPSALVALDALPRTVNGKLDRRALPAPAAEAGISGREPRDDRETALCAVFAEVLGHDRVTIDDDFFALGGHSLLATRLAARVRAELRAELTIADVFEAPTVAALAPRLVEVAGTRVRDVERPAVLPVSAAQRGLWFEERLRGPSPAYALPLGLRLSGPVDPGALRAAFGDVVDRHEALRTLLAEGEDGLPVQRVLDPGTAAAFDVVDARGWTPERLAEAEAGAAAHIFDLGTDLPIRATLIRTGDQEWTLVLLQHHAAADEWSFTPLLADLSAAYAARLEGRAPDWAPLPVQYADYAVWQPQAPEPAGGLAHWERALAGLPEETVLPLDRPRPAEATHRGGLVPFRLPLEGVRELARATGTSVFMVLHAAVAALLQRSGAGDDIALGSPIAGRSDEDLTDLVGVFVNLLVLRTDLSGDPTFAELLDRVRAADLDAFAHAGVPFERVVERLAPERSLARSPLFQVMIVHQRLDDVRPSLPGVRATPFLPETGGVKFDLDLYFAEGEDEVEGFAAYAADLFDPETVTDLVDRLGELLGRIAADPGVRLSALGAPVRGPDTARDFPVRTVAELVEAQVARTPDATALVFGDTVLTYAELDGRAERLADRLAAAGAGPETTVAIALPRSADFAVALLAVLKTGAAYLPIDVTYPAARVDFMIETVRPLLVLGRDEPPVSAPPRTRPDVRPGHPAYVIFTSGSTGTPKAVVGTQGALANRLAWGAELTGPGVRAAKSSPAFIDGTTELLGGLVAGDTVVVADDDTATDAIALTAFLDRHGVGTVTLVPSLLSALLEAGPPASVTTWISSGEALPAALAERAPGRVVNLYGCSEAAGDSLIADGGTGGLSPIANTAAYVLDAALREVPVGELYLAGDGLARGYLGDPARTAERFVANPFGPPGSRLYRTGDRVRRRRDGSLDFLGRADDQLKIRGFRIEPGEIETVLAAQPGVRQAAVTVTGGAGGSSPQNDTAVRGGSRLVGYVTGDVPDPDALLDRLGELVPGYLVPSELVVLEEMPLNPNGKVDRRALPEPGRGASGRPPRTGPELVLAGLAGRLLGRDDVAADDDFFRTGGDSISAALLVARARRAGLVFTVRDVFRLRTVEALAAAAAIDGGGAAVEAAAPADEPSELPLSPLQEGLLFHLMMAGEGRDIYVQQAVVTLSGPVDPDRLKDAARGVLEKYPNLRAGFRADGGRTVQFVPAEFEVPWTHAEVAGEDELEAFVDAQRARPFDPGRPPLIRFGLAGLGEHDHRLILTSELILLDGWSGGLLVTSLLEHYTDAAAEAARPAAPFRAYLDWVNARDRQESIDAWRAELDGFDEPALLRPGLLDRPADLSTAGEVHRDLPAGLAGRLDAVARERGITRGTLFETAWGLVLMGLTGRDDVVFGASVSGRHPDVPGVESIVGLLFNTIPVRVRAGGADSLDAVLERVQGARSELFDHNHVALADVQRATGLGTLFDTLFVFQNFPGMPTDRGFGPDGDVRVLGREVRDATHYPITMVVEPGAGLRVMYRGDAFTEAETERITDRYVRVLQQLADDPGTLCHRLDVLVPEEHDRLRADWDEAVRPVPELTVAELLAEQAGRTPDRTALVSLPDVSLTYAELNAEVNRLARLLLRHGAGPERVVALALPRSAEMVVALFAVLRTGAAYLPLELDYPADRLDYMLADAAPACLVSHGPIAAGLTFGGPVIELDDPAVRTSLDGLDGGDLADGELPGFAPGTPGRMDRPAYVIYTSGSTGRPKGVVTPYRGLTNMQFNHRANIFDPVVESAGRGLRIAHTVSFSFDMSWEELLWLIEGHEVHVCDEDLRRDAEALTAYLRRHRIDVINVTPTYAQHLLDEGLLDDTGDGHRPPLVLLGGEAVPTSVWERLAEADGVLGYNLYGPTEYTINTLGGGTEDSATPTVGKPIWNTRGYVLDRWLRPVPKGAPGELYIAGAGLARGYLGRPDLTAERFVADPFDEHGGGGRMYRTGDLVRVREDGNIDFLGRTDDQVKIRGYRVELEEIETALAAEPGVGQAAVIAADTDMPGVKRLLGYVVPDGSREGAADEQIAEWRQIYDAEYTEVSTVVHGEEFAGWDSSYDGGPIPLDHMREWRETTVERIRALRPRRVLEIGVGTGLLLTRLAPGCEEYHGTDFSAPVIDKLRADLGPGSPVRLSCRPAHDTEGLPREHFDTIVINSVVQYFPGAGYLADVIAQAMELLVPGGALFVGDVRDLRSVRAFHAAIQLGRGGGDPAAVDRAVRMEKELLLEPAFFASVGESVGAARVEARTKRGVHHNELTRHRYDVTLWKASPDRVSELETRVVDYTGPGDLPAPGAAVRPLRVRGIPDPRLSGEVAALRALEAGATADEARELLQAPPEGVEPERLYELDPDVVTTPSDEIGRYDAVFGGGAAGIEAAPDRRAASYANDPVAARDLGVLASRVREGLKQRLPAYMVPSAIVTLDALPLTVNGKLDRRALPDPGQSGGPRKSGGRAARTPVERLLCTLFGEVLDATGVGIDDDFFELGGHSLLATRLIGRARTVLRTELAIRDLFEAPTVAELAARVHQRAEGELRPVLEPRERPERIPLSFAQRRLWMLDQLLREDDGPRGAYHLPLAVHLRGDLDLAALEAAIGDVTARHESLRTVFAEDDGAPYQRILPPEEARPALEVATCAPEEVIARPFDLARDIPLRVAVFPEGEGEHLLLAVFHHIAFDEWSFGPFARDVAEAYAARLGGGEPPAWEAPSVQYADYTLWQRDLLGDPLDPGSLHARQLAHWAQALSGIPDEIPLPVDRPRPATVGQRGATRTVDLPPGLVDRLRKLARGNGATMFMVCQSAVAALLHRMGAGDDVPLGSPVAGRTDDAARDLVGFFVNTLVLRADVSGDPTFTELLGRVREAVLAGLAHQDLPFEAVVEALRPPRAPGRNPLFQVMVGYENQGVGDVRFPGLEQREALFGPGAAKFDLDFIFREAPGSLQLIVDYSADLFDDATIGTLAGALTGLMEAVADDPGVRVGALPASLTARSVTGEAAGPAGPRDGDREAALCRVFAEVLGVDEVGPDDDFFDLGGHSLLAMKLVRRIRREPGCADLKIATLLAAPTVARLLDRLG</sequence>
<dbReference type="CDD" id="cd05930">
    <property type="entry name" value="A_NRPS"/>
    <property type="match status" value="3"/>
</dbReference>
<evidence type="ECO:0000256" key="3">
    <source>
        <dbReference type="ARBA" id="ARBA00022553"/>
    </source>
</evidence>
<evidence type="ECO:0000256" key="2">
    <source>
        <dbReference type="ARBA" id="ARBA00022450"/>
    </source>
</evidence>
<dbReference type="SUPFAM" id="SSF52777">
    <property type="entry name" value="CoA-dependent acyltransferases"/>
    <property type="match status" value="8"/>
</dbReference>
<dbReference type="InterPro" id="IPR020806">
    <property type="entry name" value="PKS_PP-bd"/>
</dbReference>
<dbReference type="Gene3D" id="2.30.38.10">
    <property type="entry name" value="Luciferase, Domain 3"/>
    <property type="match status" value="2"/>
</dbReference>
<feature type="domain" description="Carrier" evidence="6">
    <location>
        <begin position="1024"/>
        <end position="1099"/>
    </location>
</feature>
<dbReference type="NCBIfam" id="TIGR01733">
    <property type="entry name" value="AA-adenyl-dom"/>
    <property type="match status" value="3"/>
</dbReference>
<dbReference type="NCBIfam" id="NF003417">
    <property type="entry name" value="PRK04813.1"/>
    <property type="match status" value="4"/>
</dbReference>